<feature type="compositionally biased region" description="Basic and acidic residues" evidence="1">
    <location>
        <begin position="236"/>
        <end position="245"/>
    </location>
</feature>
<dbReference type="OMA" id="HHISHEV"/>
<feature type="chain" id="PRO_5030175476" evidence="2">
    <location>
        <begin position="27"/>
        <end position="547"/>
    </location>
</feature>
<proteinExistence type="predicted"/>
<feature type="compositionally biased region" description="Pro residues" evidence="1">
    <location>
        <begin position="450"/>
        <end position="459"/>
    </location>
</feature>
<evidence type="ECO:0000256" key="2">
    <source>
        <dbReference type="SAM" id="SignalP"/>
    </source>
</evidence>
<accession>Q17HT8</accession>
<evidence type="ECO:0000313" key="3">
    <source>
        <dbReference type="EMBL" id="EAT46254.1"/>
    </source>
</evidence>
<name>Q17HT8_AEDAE</name>
<dbReference type="EMBL" id="CH477245">
    <property type="protein sequence ID" value="EAT46254.1"/>
    <property type="molecule type" value="Genomic_DNA"/>
</dbReference>
<dbReference type="AlphaFoldDB" id="Q17HT8"/>
<dbReference type="STRING" id="7159.Q17HT8"/>
<feature type="signal peptide" evidence="2">
    <location>
        <begin position="1"/>
        <end position="26"/>
    </location>
</feature>
<feature type="compositionally biased region" description="Basic and acidic residues" evidence="1">
    <location>
        <begin position="169"/>
        <end position="190"/>
    </location>
</feature>
<dbReference type="KEGG" id="aag:5580193"/>
<feature type="region of interest" description="Disordered" evidence="1">
    <location>
        <begin position="356"/>
        <end position="375"/>
    </location>
</feature>
<reference evidence="3" key="2">
    <citation type="journal article" date="2007" name="Science">
        <title>Genome sequence of Aedes aegypti, a major arbovirus vector.</title>
        <authorList>
            <person name="Nene V."/>
            <person name="Wortman J.R."/>
            <person name="Lawson D."/>
            <person name="Haas B."/>
            <person name="Kodira C."/>
            <person name="Tu Z.J."/>
            <person name="Loftus B."/>
            <person name="Xi Z."/>
            <person name="Megy K."/>
            <person name="Grabherr M."/>
            <person name="Ren Q."/>
            <person name="Zdobnov E.M."/>
            <person name="Lobo N.F."/>
            <person name="Campbell K.S."/>
            <person name="Brown S.E."/>
            <person name="Bonaldo M.F."/>
            <person name="Zhu J."/>
            <person name="Sinkins S.P."/>
            <person name="Hogenkamp D.G."/>
            <person name="Amedeo P."/>
            <person name="Arensburger P."/>
            <person name="Atkinson P.W."/>
            <person name="Bidwell S."/>
            <person name="Biedler J."/>
            <person name="Birney E."/>
            <person name="Bruggner R.V."/>
            <person name="Costas J."/>
            <person name="Coy M.R."/>
            <person name="Crabtree J."/>
            <person name="Crawford M."/>
            <person name="Debruyn B."/>
            <person name="Decaprio D."/>
            <person name="Eiglmeier K."/>
            <person name="Eisenstadt E."/>
            <person name="El-Dorry H."/>
            <person name="Gelbart W.M."/>
            <person name="Gomes S.L."/>
            <person name="Hammond M."/>
            <person name="Hannick L.I."/>
            <person name="Hogan J.R."/>
            <person name="Holmes M.H."/>
            <person name="Jaffe D."/>
            <person name="Johnston J.S."/>
            <person name="Kennedy R.C."/>
            <person name="Koo H."/>
            <person name="Kravitz S."/>
            <person name="Kriventseva E.V."/>
            <person name="Kulp D."/>
            <person name="Labutti K."/>
            <person name="Lee E."/>
            <person name="Li S."/>
            <person name="Lovin D.D."/>
            <person name="Mao C."/>
            <person name="Mauceli E."/>
            <person name="Menck C.F."/>
            <person name="Miller J.R."/>
            <person name="Montgomery P."/>
            <person name="Mori A."/>
            <person name="Nascimento A.L."/>
            <person name="Naveira H.F."/>
            <person name="Nusbaum C."/>
            <person name="O'leary S."/>
            <person name="Orvis J."/>
            <person name="Pertea M."/>
            <person name="Quesneville H."/>
            <person name="Reidenbach K.R."/>
            <person name="Rogers Y.H."/>
            <person name="Roth C.W."/>
            <person name="Schneider J.R."/>
            <person name="Schatz M."/>
            <person name="Shumway M."/>
            <person name="Stanke M."/>
            <person name="Stinson E.O."/>
            <person name="Tubio J.M."/>
            <person name="Vanzee J.P."/>
            <person name="Verjovski-Almeida S."/>
            <person name="Werner D."/>
            <person name="White O."/>
            <person name="Wyder S."/>
            <person name="Zeng Q."/>
            <person name="Zhao Q."/>
            <person name="Zhao Y."/>
            <person name="Hill C.A."/>
            <person name="Raikhel A.S."/>
            <person name="Soares M.B."/>
            <person name="Knudson D.L."/>
            <person name="Lee N.H."/>
            <person name="Galagan J."/>
            <person name="Salzberg S.L."/>
            <person name="Paulsen I.T."/>
            <person name="Dimopoulos G."/>
            <person name="Collins F.H."/>
            <person name="Birren B."/>
            <person name="Fraser-Liggett C.M."/>
            <person name="Severson D.W."/>
        </authorList>
    </citation>
    <scope>NUCLEOTIDE SEQUENCE [LARGE SCALE GENOMIC DNA]</scope>
    <source>
        <strain evidence="3">Liverpool</strain>
    </source>
</reference>
<dbReference type="OrthoDB" id="1734063at2759"/>
<evidence type="ECO:0000313" key="4">
    <source>
        <dbReference type="Proteomes" id="UP000682892"/>
    </source>
</evidence>
<evidence type="ECO:0000256" key="1">
    <source>
        <dbReference type="SAM" id="MobiDB-lite"/>
    </source>
</evidence>
<feature type="compositionally biased region" description="Acidic residues" evidence="1">
    <location>
        <begin position="103"/>
        <end position="116"/>
    </location>
</feature>
<feature type="compositionally biased region" description="Basic and acidic residues" evidence="1">
    <location>
        <begin position="127"/>
        <end position="153"/>
    </location>
</feature>
<dbReference type="HOGENOM" id="CLU_498026_0_0_1"/>
<dbReference type="PaxDb" id="7159-AAEL002566-PA"/>
<sequence>MAKIQWFGVHVLTIAAVVALVSVTRASDVSDFRVFDFGDEDTEFFSSSAYEKAFNDHESYFPTDLNLGALDLIAATPNFAKLPSYVDPSEVQVARKKRRAASSDEEQSDEDDEEDQKSDSSGGPDDYVDRYERFVSRHFKNRDEQRQKDDAKGDGANYSYRFDYSPSDDYDRIKQESEAQSRQLSKDPKNCKAYEQDGMLCHVCRDPDTDTTSESCAYATVPHHKKFAYVKQKNYNSKDHDKEADKEEDYDEDAREDNQENEDDEEDVIEVTTKPPSPVKQRTRVENISNLPQNRKVIPTKKSVVHVKPGQGVSNGGGYRYQPVDMRSNKQKPQPAAGIVHPTYYDFYTHFFPSNSGGAAGRSQKIQQQEPSNSEDVYVLSYRDKDQVAKVLADFESRDWSNCKKGNKNELTCYTCTDKEGVKHEECMYLSESRQVSSQVQPPATSALPPTVPVPPTGPKKPNRRKKVQKESSEKKPISPKLRKVRPKAAGNKSAKLQLDEDDNSKELERQTVKRTISIKAHVDGDGLAPMDGERVVHYEHHVSHRL</sequence>
<feature type="compositionally biased region" description="Acidic residues" evidence="1">
    <location>
        <begin position="246"/>
        <end position="269"/>
    </location>
</feature>
<feature type="compositionally biased region" description="Polar residues" evidence="1">
    <location>
        <begin position="364"/>
        <end position="375"/>
    </location>
</feature>
<organism evidence="3 4">
    <name type="scientific">Aedes aegypti</name>
    <name type="common">Yellowfever mosquito</name>
    <name type="synonym">Culex aegypti</name>
    <dbReference type="NCBI Taxonomy" id="7159"/>
    <lineage>
        <taxon>Eukaryota</taxon>
        <taxon>Metazoa</taxon>
        <taxon>Ecdysozoa</taxon>
        <taxon>Arthropoda</taxon>
        <taxon>Hexapoda</taxon>
        <taxon>Insecta</taxon>
        <taxon>Pterygota</taxon>
        <taxon>Neoptera</taxon>
        <taxon>Endopterygota</taxon>
        <taxon>Diptera</taxon>
        <taxon>Nematocera</taxon>
        <taxon>Culicoidea</taxon>
        <taxon>Culicidae</taxon>
        <taxon>Culicinae</taxon>
        <taxon>Aedini</taxon>
        <taxon>Aedes</taxon>
        <taxon>Stegomyia</taxon>
    </lineage>
</organism>
<keyword evidence="2" id="KW-0732">Signal</keyword>
<feature type="region of interest" description="Disordered" evidence="1">
    <location>
        <begin position="232"/>
        <end position="282"/>
    </location>
</feature>
<feature type="region of interest" description="Disordered" evidence="1">
    <location>
        <begin position="93"/>
        <end position="190"/>
    </location>
</feature>
<dbReference type="eggNOG" id="ENOG502S3CE">
    <property type="taxonomic scope" value="Eukaryota"/>
</dbReference>
<reference evidence="3" key="3">
    <citation type="submission" date="2012-09" db="EMBL/GenBank/DDBJ databases">
        <authorList>
            <consortium name="VectorBase"/>
        </authorList>
    </citation>
    <scope>NUCLEOTIDE SEQUENCE</scope>
    <source>
        <strain evidence="3">Liverpool</strain>
    </source>
</reference>
<reference evidence="3" key="1">
    <citation type="submission" date="2005-10" db="EMBL/GenBank/DDBJ databases">
        <authorList>
            <person name="Loftus B.J."/>
            <person name="Nene V.M."/>
            <person name="Hannick L.I."/>
            <person name="Bidwell S."/>
            <person name="Haas B."/>
            <person name="Amedeo P."/>
            <person name="Orvis J."/>
            <person name="Wortman J.R."/>
            <person name="White O.R."/>
            <person name="Salzberg S."/>
            <person name="Shumway M."/>
            <person name="Koo H."/>
            <person name="Zhao Y."/>
            <person name="Holmes M."/>
            <person name="Miller J."/>
            <person name="Schatz M."/>
            <person name="Pop M."/>
            <person name="Pai G."/>
            <person name="Utterback T."/>
            <person name="Rogers Y.-H."/>
            <person name="Kravitz S."/>
            <person name="Fraser C.M."/>
        </authorList>
    </citation>
    <scope>NUCLEOTIDE SEQUENCE</scope>
    <source>
        <strain evidence="3">Liverpool</strain>
    </source>
</reference>
<dbReference type="PhylomeDB" id="Q17HT8"/>
<feature type="region of interest" description="Disordered" evidence="1">
    <location>
        <begin position="438"/>
        <end position="509"/>
    </location>
</feature>
<protein>
    <submittedName>
        <fullName evidence="3">AAEL002566-PA</fullName>
    </submittedName>
</protein>
<dbReference type="Proteomes" id="UP000682892">
    <property type="component" value="Chromosome 1"/>
</dbReference>
<dbReference type="VEuPathDB" id="VectorBase:AAEL002566"/>
<gene>
    <name evidence="3" type="ORF">AaeL_AAEL002566</name>
</gene>